<dbReference type="EMBL" id="SIXF01000002">
    <property type="protein sequence ID" value="TBO44407.1"/>
    <property type="molecule type" value="Genomic_DNA"/>
</dbReference>
<feature type="domain" description="Arm DNA-binding" evidence="1">
    <location>
        <begin position="5"/>
        <end position="53"/>
    </location>
</feature>
<dbReference type="OrthoDB" id="892893at2"/>
<evidence type="ECO:0000313" key="3">
    <source>
        <dbReference type="Proteomes" id="UP000291819"/>
    </source>
</evidence>
<protein>
    <recommendedName>
        <fullName evidence="1">Arm DNA-binding domain-containing protein</fullName>
    </recommendedName>
</protein>
<sequence>MALLTIYMRITVDGKRSKITTGRSCEPEKWIVATDWINGKRKDAKSLNAYLNQPTNEGL</sequence>
<reference evidence="2 3" key="1">
    <citation type="submission" date="2019-02" db="EMBL/GenBank/DDBJ databases">
        <title>Pedobacter kyonggii whole genome sequence analysis.</title>
        <authorList>
            <person name="Dahal R.H."/>
        </authorList>
    </citation>
    <scope>NUCLEOTIDE SEQUENCE [LARGE SCALE GENOMIC DNA]</scope>
    <source>
        <strain evidence="2 3">K-4-11-1</strain>
    </source>
</reference>
<dbReference type="Proteomes" id="UP000291819">
    <property type="component" value="Unassembled WGS sequence"/>
</dbReference>
<keyword evidence="3" id="KW-1185">Reference proteome</keyword>
<accession>A0A4Q9HGR8</accession>
<comment type="caution">
    <text evidence="2">The sequence shown here is derived from an EMBL/GenBank/DDBJ whole genome shotgun (WGS) entry which is preliminary data.</text>
</comment>
<organism evidence="2 3">
    <name type="scientific">Pedobacter kyonggii</name>
    <dbReference type="NCBI Taxonomy" id="1926871"/>
    <lineage>
        <taxon>Bacteria</taxon>
        <taxon>Pseudomonadati</taxon>
        <taxon>Bacteroidota</taxon>
        <taxon>Sphingobacteriia</taxon>
        <taxon>Sphingobacteriales</taxon>
        <taxon>Sphingobacteriaceae</taxon>
        <taxon>Pedobacter</taxon>
    </lineage>
</organism>
<evidence type="ECO:0000259" key="1">
    <source>
        <dbReference type="Pfam" id="PF17293"/>
    </source>
</evidence>
<dbReference type="AlphaFoldDB" id="A0A4Q9HGR8"/>
<evidence type="ECO:0000313" key="2">
    <source>
        <dbReference type="EMBL" id="TBO44407.1"/>
    </source>
</evidence>
<gene>
    <name evidence="2" type="ORF">EYS08_03605</name>
</gene>
<name>A0A4Q9HGR8_9SPHI</name>
<dbReference type="InterPro" id="IPR035386">
    <property type="entry name" value="Arm-DNA-bind_5"/>
</dbReference>
<proteinExistence type="predicted"/>
<dbReference type="Pfam" id="PF17293">
    <property type="entry name" value="Arm-DNA-bind_5"/>
    <property type="match status" value="1"/>
</dbReference>
<dbReference type="RefSeq" id="WP_131028482.1">
    <property type="nucleotide sequence ID" value="NZ_SIXF01000002.1"/>
</dbReference>